<dbReference type="RefSeq" id="WP_089878952.1">
    <property type="nucleotide sequence ID" value="NZ_FOYS01000002.1"/>
</dbReference>
<dbReference type="Pfam" id="PF13229">
    <property type="entry name" value="Beta_helix"/>
    <property type="match status" value="1"/>
</dbReference>
<dbReference type="SUPFAM" id="SSF51126">
    <property type="entry name" value="Pectin lyase-like"/>
    <property type="match status" value="1"/>
</dbReference>
<organism evidence="2 3">
    <name type="scientific">Halogeometricum limi</name>
    <dbReference type="NCBI Taxonomy" id="555875"/>
    <lineage>
        <taxon>Archaea</taxon>
        <taxon>Methanobacteriati</taxon>
        <taxon>Methanobacteriota</taxon>
        <taxon>Stenosarchaea group</taxon>
        <taxon>Halobacteria</taxon>
        <taxon>Halobacteriales</taxon>
        <taxon>Haloferacaceae</taxon>
        <taxon>Halogeometricum</taxon>
    </lineage>
</organism>
<gene>
    <name evidence="2" type="ORF">SAMN04488124_1616</name>
</gene>
<dbReference type="EMBL" id="FOYS01000002">
    <property type="protein sequence ID" value="SFR46459.1"/>
    <property type="molecule type" value="Genomic_DNA"/>
</dbReference>
<reference evidence="3" key="1">
    <citation type="submission" date="2016-10" db="EMBL/GenBank/DDBJ databases">
        <authorList>
            <person name="Varghese N."/>
            <person name="Submissions S."/>
        </authorList>
    </citation>
    <scope>NUCLEOTIDE SEQUENCE [LARGE SCALE GENOMIC DNA]</scope>
    <source>
        <strain evidence="3">CGMCC 1.8711</strain>
    </source>
</reference>
<name>A0A1I6GWK7_9EURY</name>
<dbReference type="Proteomes" id="UP000243250">
    <property type="component" value="Unassembled WGS sequence"/>
</dbReference>
<dbReference type="InterPro" id="IPR012334">
    <property type="entry name" value="Pectin_lyas_fold"/>
</dbReference>
<feature type="domain" description="Right handed beta helix" evidence="1">
    <location>
        <begin position="104"/>
        <end position="231"/>
    </location>
</feature>
<dbReference type="SMART" id="SM00710">
    <property type="entry name" value="PbH1"/>
    <property type="match status" value="6"/>
</dbReference>
<accession>A0A1I6GWK7</accession>
<dbReference type="InterPro" id="IPR039448">
    <property type="entry name" value="Beta_helix"/>
</dbReference>
<evidence type="ECO:0000313" key="2">
    <source>
        <dbReference type="EMBL" id="SFR46459.1"/>
    </source>
</evidence>
<evidence type="ECO:0000259" key="1">
    <source>
        <dbReference type="Pfam" id="PF13229"/>
    </source>
</evidence>
<sequence length="397" mass="40926">MRNNRIVATLVVALVVVGGAGAEVAYASATPVDAVEQVRLSSCTTLTTPGAYTLTRDVVSETYDCFRVESGGVVLDGGGHSVTPSDRLRVTGERLGMPTPSHVGVGVRVVGGSDVVVTDFRFAGLDVGVVVSGASDVTVADVDAENSATGVLVESSSNVVLADARVTGSVEDGVVFRAVRNGTVTESVVTDGRVAGLVLQSVENGRVDGVTVDGNAGDGVLVTDATGVRLANVSARSNGVGVLLMDASDVEATRLEADANLFAGIGLVRSDGNRFADVRVGRTTGTQRVVDAPSEVWLYASAENCFADVRVTDSSGWVVYARDGSRENRFVNVEREETAVSFVGSDAAVAFADAHAVTDATDARQVGPLVVEPTGPDWSFRRGVGPKGGCIGRPSYM</sequence>
<evidence type="ECO:0000313" key="3">
    <source>
        <dbReference type="Proteomes" id="UP000243250"/>
    </source>
</evidence>
<proteinExistence type="predicted"/>
<dbReference type="Gene3D" id="2.160.20.10">
    <property type="entry name" value="Single-stranded right-handed beta-helix, Pectin lyase-like"/>
    <property type="match status" value="1"/>
</dbReference>
<protein>
    <submittedName>
        <fullName evidence="2">Right handed beta helix region</fullName>
    </submittedName>
</protein>
<dbReference type="InterPro" id="IPR006626">
    <property type="entry name" value="PbH1"/>
</dbReference>
<dbReference type="InterPro" id="IPR011050">
    <property type="entry name" value="Pectin_lyase_fold/virulence"/>
</dbReference>
<dbReference type="OrthoDB" id="290472at2157"/>
<dbReference type="AlphaFoldDB" id="A0A1I6GWK7"/>
<keyword evidence="3" id="KW-1185">Reference proteome</keyword>